<evidence type="ECO:0000313" key="3">
    <source>
        <dbReference type="Proteomes" id="UP000188268"/>
    </source>
</evidence>
<feature type="compositionally biased region" description="Basic residues" evidence="1">
    <location>
        <begin position="1"/>
        <end position="13"/>
    </location>
</feature>
<organism evidence="2 3">
    <name type="scientific">Corchorus capsularis</name>
    <name type="common">Jute</name>
    <dbReference type="NCBI Taxonomy" id="210143"/>
    <lineage>
        <taxon>Eukaryota</taxon>
        <taxon>Viridiplantae</taxon>
        <taxon>Streptophyta</taxon>
        <taxon>Embryophyta</taxon>
        <taxon>Tracheophyta</taxon>
        <taxon>Spermatophyta</taxon>
        <taxon>Magnoliopsida</taxon>
        <taxon>eudicotyledons</taxon>
        <taxon>Gunneridae</taxon>
        <taxon>Pentapetalae</taxon>
        <taxon>rosids</taxon>
        <taxon>malvids</taxon>
        <taxon>Malvales</taxon>
        <taxon>Malvaceae</taxon>
        <taxon>Grewioideae</taxon>
        <taxon>Apeibeae</taxon>
        <taxon>Corchorus</taxon>
    </lineage>
</organism>
<sequence length="23" mass="2805">MAKRSCDRRRKLILQKNHLQPGR</sequence>
<accession>A0A1R3JSZ8</accession>
<dbReference type="AlphaFoldDB" id="A0A1R3JSZ8"/>
<dbReference type="EMBL" id="AWWV01007157">
    <property type="protein sequence ID" value="OMO97975.1"/>
    <property type="molecule type" value="Genomic_DNA"/>
</dbReference>
<protein>
    <submittedName>
        <fullName evidence="2">Uncharacterized protein</fullName>
    </submittedName>
</protein>
<name>A0A1R3JSZ8_COCAP</name>
<evidence type="ECO:0000313" key="2">
    <source>
        <dbReference type="EMBL" id="OMO97975.1"/>
    </source>
</evidence>
<gene>
    <name evidence="2" type="ORF">CCACVL1_04393</name>
</gene>
<feature type="region of interest" description="Disordered" evidence="1">
    <location>
        <begin position="1"/>
        <end position="23"/>
    </location>
</feature>
<reference evidence="2 3" key="1">
    <citation type="submission" date="2013-09" db="EMBL/GenBank/DDBJ databases">
        <title>Corchorus capsularis genome sequencing.</title>
        <authorList>
            <person name="Alam M."/>
            <person name="Haque M.S."/>
            <person name="Islam M.S."/>
            <person name="Emdad E.M."/>
            <person name="Islam M.M."/>
            <person name="Ahmed B."/>
            <person name="Halim A."/>
            <person name="Hossen Q.M.M."/>
            <person name="Hossain M.Z."/>
            <person name="Ahmed R."/>
            <person name="Khan M.M."/>
            <person name="Islam R."/>
            <person name="Rashid M.M."/>
            <person name="Khan S.A."/>
            <person name="Rahman M.S."/>
            <person name="Alam M."/>
        </authorList>
    </citation>
    <scope>NUCLEOTIDE SEQUENCE [LARGE SCALE GENOMIC DNA]</scope>
    <source>
        <strain evidence="3">cv. CVL-1</strain>
        <tissue evidence="2">Whole seedling</tissue>
    </source>
</reference>
<dbReference type="Gramene" id="OMO97975">
    <property type="protein sequence ID" value="OMO97975"/>
    <property type="gene ID" value="CCACVL1_04393"/>
</dbReference>
<proteinExistence type="predicted"/>
<comment type="caution">
    <text evidence="2">The sequence shown here is derived from an EMBL/GenBank/DDBJ whole genome shotgun (WGS) entry which is preliminary data.</text>
</comment>
<keyword evidence="3" id="KW-1185">Reference proteome</keyword>
<evidence type="ECO:0000256" key="1">
    <source>
        <dbReference type="SAM" id="MobiDB-lite"/>
    </source>
</evidence>
<dbReference type="Proteomes" id="UP000188268">
    <property type="component" value="Unassembled WGS sequence"/>
</dbReference>